<dbReference type="Proteomes" id="UP001501842">
    <property type="component" value="Unassembled WGS sequence"/>
</dbReference>
<dbReference type="PANTHER" id="PTHR35174">
    <property type="entry name" value="BLL7171 PROTEIN-RELATED"/>
    <property type="match status" value="1"/>
</dbReference>
<keyword evidence="2" id="KW-1185">Reference proteome</keyword>
<name>A0ABP6H5P9_9ACTN</name>
<proteinExistence type="predicted"/>
<dbReference type="EMBL" id="BAAATZ010000029">
    <property type="protein sequence ID" value="GAA2735257.1"/>
    <property type="molecule type" value="Genomic_DNA"/>
</dbReference>
<evidence type="ECO:0000313" key="2">
    <source>
        <dbReference type="Proteomes" id="UP001501842"/>
    </source>
</evidence>
<dbReference type="SUPFAM" id="SSF54909">
    <property type="entry name" value="Dimeric alpha+beta barrel"/>
    <property type="match status" value="1"/>
</dbReference>
<dbReference type="RefSeq" id="WP_344455279.1">
    <property type="nucleotide sequence ID" value="NZ_BAAATZ010000029.1"/>
</dbReference>
<dbReference type="InterPro" id="IPR011008">
    <property type="entry name" value="Dimeric_a/b-barrel"/>
</dbReference>
<comment type="caution">
    <text evidence="1">The sequence shown here is derived from an EMBL/GenBank/DDBJ whole genome shotgun (WGS) entry which is preliminary data.</text>
</comment>
<dbReference type="Gene3D" id="3.30.70.1060">
    <property type="entry name" value="Dimeric alpha+beta barrel"/>
    <property type="match status" value="1"/>
</dbReference>
<reference evidence="2" key="1">
    <citation type="journal article" date="2019" name="Int. J. Syst. Evol. Microbiol.">
        <title>The Global Catalogue of Microorganisms (GCM) 10K type strain sequencing project: providing services to taxonomists for standard genome sequencing and annotation.</title>
        <authorList>
            <consortium name="The Broad Institute Genomics Platform"/>
            <consortium name="The Broad Institute Genome Sequencing Center for Infectious Disease"/>
            <person name="Wu L."/>
            <person name="Ma J."/>
        </authorList>
    </citation>
    <scope>NUCLEOTIDE SEQUENCE [LARGE SCALE GENOMIC DNA]</scope>
    <source>
        <strain evidence="2">JCM 8201</strain>
    </source>
</reference>
<protein>
    <recommendedName>
        <fullName evidence="3">YCII-related domain-containing protein</fullName>
    </recommendedName>
</protein>
<accession>A0ABP6H5P9</accession>
<evidence type="ECO:0000313" key="1">
    <source>
        <dbReference type="EMBL" id="GAA2735257.1"/>
    </source>
</evidence>
<organism evidence="1 2">
    <name type="scientific">Actinocorallia aurantiaca</name>
    <dbReference type="NCBI Taxonomy" id="46204"/>
    <lineage>
        <taxon>Bacteria</taxon>
        <taxon>Bacillati</taxon>
        <taxon>Actinomycetota</taxon>
        <taxon>Actinomycetes</taxon>
        <taxon>Streptosporangiales</taxon>
        <taxon>Thermomonosporaceae</taxon>
        <taxon>Actinocorallia</taxon>
    </lineage>
</organism>
<gene>
    <name evidence="1" type="ORF">GCM10010439_59610</name>
</gene>
<sequence length="115" mass="12162">MRVMTLLKSAGNFGMPPQELFAALGALGEELQATGVLVETAGLAPTAASPLVKLADDTITVTNGFEGAGTVDAYAIYEVESIDDAVKLAQSFLEIHQKYWPAWSGEVEVRQTFGG</sequence>
<evidence type="ECO:0008006" key="3">
    <source>
        <dbReference type="Google" id="ProtNLM"/>
    </source>
</evidence>